<sequence>MTASTPSPSRRRRTYTAVAVLLAAALTASLALTLDGSGDGNTTRRDAATAGTAPADPGPADESLLALARRDASDPLAVGRADAPVVMIEYSDFQCPFCGRFARETKPRLLRSYVEKGVLRIEWRNYPVFGEESDRAARAGWAAGRQKRFWEFHDVVYGTERERNSGAFAAEKLVAMAREAGVPDLDAFRADLESDEAGAAVERDAYEGYGLGVSSTPAFLVNGRPILGAQPTETFEAAVDAAARAAEAAGK</sequence>
<dbReference type="PROSITE" id="PS51352">
    <property type="entry name" value="THIOREDOXIN_2"/>
    <property type="match status" value="1"/>
</dbReference>
<keyword evidence="4" id="KW-1015">Disulfide bond</keyword>
<dbReference type="Pfam" id="PF13462">
    <property type="entry name" value="Thioredoxin_4"/>
    <property type="match status" value="1"/>
</dbReference>
<comment type="similarity">
    <text evidence="1">Belongs to the thioredoxin family. DsbA subfamily.</text>
</comment>
<comment type="caution">
    <text evidence="9">The sequence shown here is derived from an EMBL/GenBank/DDBJ whole genome shotgun (WGS) entry which is preliminary data.</text>
</comment>
<feature type="compositionally biased region" description="Low complexity" evidence="6">
    <location>
        <begin position="48"/>
        <end position="61"/>
    </location>
</feature>
<feature type="chain" id="PRO_5038800997" evidence="7">
    <location>
        <begin position="34"/>
        <end position="251"/>
    </location>
</feature>
<organism evidence="9 10">
    <name type="scientific">Streptomyces tagetis</name>
    <dbReference type="NCBI Taxonomy" id="2820809"/>
    <lineage>
        <taxon>Bacteria</taxon>
        <taxon>Bacillati</taxon>
        <taxon>Actinomycetota</taxon>
        <taxon>Actinomycetes</taxon>
        <taxon>Kitasatosporales</taxon>
        <taxon>Streptomycetaceae</taxon>
        <taxon>Streptomyces</taxon>
    </lineage>
</organism>
<feature type="domain" description="Thioredoxin" evidence="8">
    <location>
        <begin position="42"/>
        <end position="244"/>
    </location>
</feature>
<dbReference type="AlphaFoldDB" id="A0A940XCV8"/>
<keyword evidence="3" id="KW-0560">Oxidoreductase</keyword>
<dbReference type="SUPFAM" id="SSF52833">
    <property type="entry name" value="Thioredoxin-like"/>
    <property type="match status" value="1"/>
</dbReference>
<dbReference type="InterPro" id="IPR012336">
    <property type="entry name" value="Thioredoxin-like_fold"/>
</dbReference>
<keyword evidence="5" id="KW-0676">Redox-active center</keyword>
<feature type="region of interest" description="Disordered" evidence="6">
    <location>
        <begin position="37"/>
        <end position="61"/>
    </location>
</feature>
<gene>
    <name evidence="9" type="ORF">J5Y05_06760</name>
</gene>
<evidence type="ECO:0000256" key="5">
    <source>
        <dbReference type="ARBA" id="ARBA00023284"/>
    </source>
</evidence>
<evidence type="ECO:0000256" key="6">
    <source>
        <dbReference type="SAM" id="MobiDB-lite"/>
    </source>
</evidence>
<evidence type="ECO:0000259" key="8">
    <source>
        <dbReference type="PROSITE" id="PS51352"/>
    </source>
</evidence>
<dbReference type="PANTHER" id="PTHR13887:SF14">
    <property type="entry name" value="DISULFIDE BOND FORMATION PROTEIN D"/>
    <property type="match status" value="1"/>
</dbReference>
<dbReference type="InterPro" id="IPR036249">
    <property type="entry name" value="Thioredoxin-like_sf"/>
</dbReference>
<evidence type="ECO:0000256" key="3">
    <source>
        <dbReference type="ARBA" id="ARBA00023002"/>
    </source>
</evidence>
<protein>
    <submittedName>
        <fullName evidence="9">Thioredoxin domain-containing protein</fullName>
    </submittedName>
</protein>
<dbReference type="Proteomes" id="UP000677875">
    <property type="component" value="Unassembled WGS sequence"/>
</dbReference>
<dbReference type="RefSeq" id="WP_210869048.1">
    <property type="nucleotide sequence ID" value="NZ_JAGPNL010000001.1"/>
</dbReference>
<evidence type="ECO:0000313" key="10">
    <source>
        <dbReference type="Proteomes" id="UP000677875"/>
    </source>
</evidence>
<accession>A0A940XCV8</accession>
<evidence type="ECO:0000256" key="2">
    <source>
        <dbReference type="ARBA" id="ARBA00022729"/>
    </source>
</evidence>
<reference evidence="9" key="1">
    <citation type="submission" date="2021-04" db="EMBL/GenBank/DDBJ databases">
        <title>Genome seq and assembly of Streptomyces sp. RG38.</title>
        <authorList>
            <person name="Chhetri G."/>
        </authorList>
    </citation>
    <scope>NUCLEOTIDE SEQUENCE</scope>
    <source>
        <strain evidence="9">RG38</strain>
    </source>
</reference>
<keyword evidence="2 7" id="KW-0732">Signal</keyword>
<evidence type="ECO:0000256" key="1">
    <source>
        <dbReference type="ARBA" id="ARBA00005791"/>
    </source>
</evidence>
<evidence type="ECO:0000313" key="9">
    <source>
        <dbReference type="EMBL" id="MBQ0826204.1"/>
    </source>
</evidence>
<evidence type="ECO:0000256" key="4">
    <source>
        <dbReference type="ARBA" id="ARBA00023157"/>
    </source>
</evidence>
<dbReference type="GO" id="GO:0016491">
    <property type="term" value="F:oxidoreductase activity"/>
    <property type="evidence" value="ECO:0007669"/>
    <property type="project" value="UniProtKB-KW"/>
</dbReference>
<dbReference type="PANTHER" id="PTHR13887">
    <property type="entry name" value="GLUTATHIONE S-TRANSFERASE KAPPA"/>
    <property type="match status" value="1"/>
</dbReference>
<dbReference type="InterPro" id="IPR013766">
    <property type="entry name" value="Thioredoxin_domain"/>
</dbReference>
<evidence type="ECO:0000256" key="7">
    <source>
        <dbReference type="SAM" id="SignalP"/>
    </source>
</evidence>
<dbReference type="Gene3D" id="3.40.30.10">
    <property type="entry name" value="Glutaredoxin"/>
    <property type="match status" value="1"/>
</dbReference>
<keyword evidence="10" id="KW-1185">Reference proteome</keyword>
<dbReference type="EMBL" id="JAGPNL010000001">
    <property type="protein sequence ID" value="MBQ0826204.1"/>
    <property type="molecule type" value="Genomic_DNA"/>
</dbReference>
<name>A0A940XCV8_9ACTN</name>
<proteinExistence type="inferred from homology"/>
<feature type="signal peptide" evidence="7">
    <location>
        <begin position="1"/>
        <end position="33"/>
    </location>
</feature>